<evidence type="ECO:0000256" key="2">
    <source>
        <dbReference type="ARBA" id="ARBA00004752"/>
    </source>
</evidence>
<dbReference type="InterPro" id="IPR036950">
    <property type="entry name" value="PBP_transglycosylase"/>
</dbReference>
<name>A0A3R8U4V0_9BURK</name>
<dbReference type="Proteomes" id="UP000269265">
    <property type="component" value="Unassembled WGS sequence"/>
</dbReference>
<protein>
    <submittedName>
        <fullName evidence="22">Penicillin-binding protein</fullName>
    </submittedName>
</protein>
<evidence type="ECO:0000256" key="8">
    <source>
        <dbReference type="ARBA" id="ARBA00022676"/>
    </source>
</evidence>
<evidence type="ECO:0000256" key="9">
    <source>
        <dbReference type="ARBA" id="ARBA00022679"/>
    </source>
</evidence>
<feature type="region of interest" description="Disordered" evidence="18">
    <location>
        <begin position="737"/>
        <end position="829"/>
    </location>
</feature>
<gene>
    <name evidence="22" type="ORF">EIP75_09785</name>
</gene>
<dbReference type="GO" id="GO:0030288">
    <property type="term" value="C:outer membrane-bounded periplasmic space"/>
    <property type="evidence" value="ECO:0007669"/>
    <property type="project" value="TreeGrafter"/>
</dbReference>
<keyword evidence="14" id="KW-0511">Multifunctional enzyme</keyword>
<keyword evidence="11" id="KW-0133">Cell shape</keyword>
<evidence type="ECO:0000259" key="21">
    <source>
        <dbReference type="Pfam" id="PF00912"/>
    </source>
</evidence>
<evidence type="ECO:0000256" key="16">
    <source>
        <dbReference type="ARBA" id="ARBA00034000"/>
    </source>
</evidence>
<comment type="caution">
    <text evidence="22">The sequence shown here is derived from an EMBL/GenBank/DDBJ whole genome shotgun (WGS) entry which is preliminary data.</text>
</comment>
<comment type="subcellular location">
    <subcellularLocation>
        <location evidence="1">Cell membrane</location>
    </subcellularLocation>
</comment>
<feature type="domain" description="Glycosyl transferase family 51" evidence="21">
    <location>
        <begin position="76"/>
        <end position="251"/>
    </location>
</feature>
<dbReference type="Gene3D" id="1.10.3810.10">
    <property type="entry name" value="Biosynthetic peptidoglycan transglycosylase-like"/>
    <property type="match status" value="1"/>
</dbReference>
<evidence type="ECO:0000313" key="22">
    <source>
        <dbReference type="EMBL" id="RRS04697.1"/>
    </source>
</evidence>
<evidence type="ECO:0000256" key="3">
    <source>
        <dbReference type="ARBA" id="ARBA00007090"/>
    </source>
</evidence>
<evidence type="ECO:0000256" key="15">
    <source>
        <dbReference type="ARBA" id="ARBA00023316"/>
    </source>
</evidence>
<dbReference type="EMBL" id="RSED01000006">
    <property type="protein sequence ID" value="RRS04697.1"/>
    <property type="molecule type" value="Genomic_DNA"/>
</dbReference>
<evidence type="ECO:0000313" key="23">
    <source>
        <dbReference type="Proteomes" id="UP000269265"/>
    </source>
</evidence>
<keyword evidence="12" id="KW-0573">Peptidoglycan synthesis</keyword>
<evidence type="ECO:0000256" key="1">
    <source>
        <dbReference type="ARBA" id="ARBA00004236"/>
    </source>
</evidence>
<dbReference type="Pfam" id="PF00912">
    <property type="entry name" value="Transgly"/>
    <property type="match status" value="1"/>
</dbReference>
<dbReference type="GO" id="GO:0071555">
    <property type="term" value="P:cell wall organization"/>
    <property type="evidence" value="ECO:0007669"/>
    <property type="project" value="UniProtKB-KW"/>
</dbReference>
<dbReference type="GO" id="GO:0008955">
    <property type="term" value="F:peptidoglycan glycosyltransferase activity"/>
    <property type="evidence" value="ECO:0007669"/>
    <property type="project" value="UniProtKB-EC"/>
</dbReference>
<dbReference type="GO" id="GO:0006508">
    <property type="term" value="P:proteolysis"/>
    <property type="evidence" value="ECO:0007669"/>
    <property type="project" value="UniProtKB-KW"/>
</dbReference>
<keyword evidence="13 19" id="KW-0472">Membrane</keyword>
<dbReference type="SUPFAM" id="SSF53955">
    <property type="entry name" value="Lysozyme-like"/>
    <property type="match status" value="1"/>
</dbReference>
<keyword evidence="5" id="KW-1003">Cell membrane</keyword>
<dbReference type="InterPro" id="IPR012338">
    <property type="entry name" value="Beta-lactam/transpept-like"/>
</dbReference>
<keyword evidence="8" id="KW-0328">Glycosyltransferase</keyword>
<feature type="domain" description="Penicillin-binding protein transpeptidase" evidence="20">
    <location>
        <begin position="428"/>
        <end position="663"/>
    </location>
</feature>
<comment type="catalytic activity">
    <reaction evidence="17">
        <text>[GlcNAc-(1-&gt;4)-Mur2Ac(oyl-L-Ala-gamma-D-Glu-L-Lys-D-Ala-D-Ala)](n)-di-trans,octa-cis-undecaprenyl diphosphate + beta-D-GlcNAc-(1-&gt;4)-Mur2Ac(oyl-L-Ala-gamma-D-Glu-L-Lys-D-Ala-D-Ala)-di-trans,octa-cis-undecaprenyl diphosphate = [GlcNAc-(1-&gt;4)-Mur2Ac(oyl-L-Ala-gamma-D-Glu-L-Lys-D-Ala-D-Ala)](n+1)-di-trans,octa-cis-undecaprenyl diphosphate + di-trans,octa-cis-undecaprenyl diphosphate + H(+)</text>
        <dbReference type="Rhea" id="RHEA:23708"/>
        <dbReference type="Rhea" id="RHEA-COMP:9602"/>
        <dbReference type="Rhea" id="RHEA-COMP:9603"/>
        <dbReference type="ChEBI" id="CHEBI:15378"/>
        <dbReference type="ChEBI" id="CHEBI:58405"/>
        <dbReference type="ChEBI" id="CHEBI:60033"/>
        <dbReference type="ChEBI" id="CHEBI:78435"/>
        <dbReference type="EC" id="2.4.99.28"/>
    </reaction>
</comment>
<comment type="similarity">
    <text evidence="4">In the N-terminal section; belongs to the glycosyltransferase 51 family.</text>
</comment>
<organism evidence="22 23">
    <name type="scientific">Aquabacterium soli</name>
    <dbReference type="NCBI Taxonomy" id="2493092"/>
    <lineage>
        <taxon>Bacteria</taxon>
        <taxon>Pseudomonadati</taxon>
        <taxon>Pseudomonadota</taxon>
        <taxon>Betaproteobacteria</taxon>
        <taxon>Burkholderiales</taxon>
        <taxon>Aquabacterium</taxon>
    </lineage>
</organism>
<evidence type="ECO:0000256" key="14">
    <source>
        <dbReference type="ARBA" id="ARBA00023268"/>
    </source>
</evidence>
<keyword evidence="6" id="KW-0121">Carboxypeptidase</keyword>
<keyword evidence="19" id="KW-1133">Transmembrane helix</keyword>
<dbReference type="UniPathway" id="UPA00219"/>
<dbReference type="InterPro" id="IPR023346">
    <property type="entry name" value="Lysozyme-like_dom_sf"/>
</dbReference>
<dbReference type="GO" id="GO:0008360">
    <property type="term" value="P:regulation of cell shape"/>
    <property type="evidence" value="ECO:0007669"/>
    <property type="project" value="UniProtKB-KW"/>
</dbReference>
<feature type="transmembrane region" description="Helical" evidence="19">
    <location>
        <begin position="31"/>
        <end position="51"/>
    </location>
</feature>
<evidence type="ECO:0000256" key="19">
    <source>
        <dbReference type="SAM" id="Phobius"/>
    </source>
</evidence>
<comment type="catalytic activity">
    <reaction evidence="16">
        <text>Preferential cleavage: (Ac)2-L-Lys-D-Ala-|-D-Ala. Also transpeptidation of peptidyl-alanyl moieties that are N-acyl substituents of D-alanine.</text>
        <dbReference type="EC" id="3.4.16.4"/>
    </reaction>
</comment>
<keyword evidence="10" id="KW-0378">Hydrolase</keyword>
<dbReference type="Gene3D" id="3.40.710.10">
    <property type="entry name" value="DD-peptidase/beta-lactamase superfamily"/>
    <property type="match status" value="2"/>
</dbReference>
<dbReference type="GO" id="GO:0008658">
    <property type="term" value="F:penicillin binding"/>
    <property type="evidence" value="ECO:0007669"/>
    <property type="project" value="InterPro"/>
</dbReference>
<dbReference type="GO" id="GO:0009002">
    <property type="term" value="F:serine-type D-Ala-D-Ala carboxypeptidase activity"/>
    <property type="evidence" value="ECO:0007669"/>
    <property type="project" value="UniProtKB-EC"/>
</dbReference>
<evidence type="ECO:0000256" key="17">
    <source>
        <dbReference type="ARBA" id="ARBA00049902"/>
    </source>
</evidence>
<dbReference type="PANTHER" id="PTHR32282:SF11">
    <property type="entry name" value="PENICILLIN-BINDING PROTEIN 1B"/>
    <property type="match status" value="1"/>
</dbReference>
<dbReference type="InterPro" id="IPR001264">
    <property type="entry name" value="Glyco_trans_51"/>
</dbReference>
<dbReference type="AlphaFoldDB" id="A0A3R8U4V0"/>
<keyword evidence="23" id="KW-1185">Reference proteome</keyword>
<proteinExistence type="inferred from homology"/>
<dbReference type="GO" id="GO:0009252">
    <property type="term" value="P:peptidoglycan biosynthetic process"/>
    <property type="evidence" value="ECO:0007669"/>
    <property type="project" value="UniProtKB-UniPathway"/>
</dbReference>
<comment type="pathway">
    <text evidence="2">Cell wall biogenesis; peptidoglycan biosynthesis.</text>
</comment>
<keyword evidence="7" id="KW-0645">Protease</keyword>
<dbReference type="InterPro" id="IPR001460">
    <property type="entry name" value="PCN-bd_Tpept"/>
</dbReference>
<evidence type="ECO:0000256" key="12">
    <source>
        <dbReference type="ARBA" id="ARBA00022984"/>
    </source>
</evidence>
<dbReference type="GO" id="GO:0005886">
    <property type="term" value="C:plasma membrane"/>
    <property type="evidence" value="ECO:0007669"/>
    <property type="project" value="UniProtKB-SubCell"/>
</dbReference>
<evidence type="ECO:0000256" key="6">
    <source>
        <dbReference type="ARBA" id="ARBA00022645"/>
    </source>
</evidence>
<dbReference type="PANTHER" id="PTHR32282">
    <property type="entry name" value="BINDING PROTEIN TRANSPEPTIDASE, PUTATIVE-RELATED"/>
    <property type="match status" value="1"/>
</dbReference>
<dbReference type="InterPro" id="IPR050396">
    <property type="entry name" value="Glycosyltr_51/Transpeptidase"/>
</dbReference>
<keyword evidence="19" id="KW-0812">Transmembrane</keyword>
<dbReference type="OrthoDB" id="9766909at2"/>
<reference evidence="22 23" key="1">
    <citation type="submission" date="2018-12" db="EMBL/GenBank/DDBJ databases">
        <title>The whole draft genome of Aquabacterium sp. SJQ9.</title>
        <authorList>
            <person name="Sun L."/>
            <person name="Gao X."/>
            <person name="Chen W."/>
            <person name="Huang K."/>
        </authorList>
    </citation>
    <scope>NUCLEOTIDE SEQUENCE [LARGE SCALE GENOMIC DNA]</scope>
    <source>
        <strain evidence="22 23">SJQ9</strain>
    </source>
</reference>
<evidence type="ECO:0000256" key="18">
    <source>
        <dbReference type="SAM" id="MobiDB-lite"/>
    </source>
</evidence>
<sequence>MPRWPIGCQADAHAPRHPYPMNQRLGQALKYTGLAAATLSILGAFYVAWVVSQAPPVTALENATQAVPSVILSSDGKQLGRLQQNRREPVTLEQISPWVVRALIDTEDHRFREHGGVDWLRSLKAILRTATGRTEGGSTITQQLARNVFPEEIGRARNINRKIKEIVTAWRIEDRYSKDEILVAYLNSVPFLYNAVGIEAAARTYFDKPARELDPRESATLVGMLKGTYYYNPVQYPERALERRNLVLRQMVRRGDLSQALYDSLSDEPLQLRFKRLEEAPETAPHFTAYVRKWLETWAETTDHDLQRDGLVIHTTLDSRLQEAAAEAVEQQAQALQHVADVEWSQQGMAMQSRSLEDYAGAAKRAKAFDYFWRTRGALLQEALRKTDEYRDLRKAGRDDKAALATLKDNEAVTARVRNALTRLEAGLVAVDPSTGAVRAWVGSRDHEVEQYDHVAQAQRQPGSTFKPIVYAAALQQGIPVSKIYTDTPVSIPLGDGKTWRPTDMSGSTGQPMTMWEGLVYSKNTITAQVMQDAGLDNVANLARAMGINDSKLDKVPSMALGTSPVTLLEMASVYATIADQGRYRQPYVVERITDKDGNVLAEFGAQPPKQVLSSEVDDDLIDMTRGVVRQGTGTLVRSRFVPEGDLAGKTGTTQKNMDGWFMLMTPKLVTGAWVGFNDQRVTMRSSYWGQGGHSALLLVGDFMRRAVKGKWVDTKTAFTTPERPPVIGMHEWGEAPEEVVEGDPSLQDPSMTDPTLADPGATPPVENDGLVSDPANTAPRQPIQAGGDTPRTAQELGDALRNMGRDPDTGAQVQRSPMAIEPARSAAP</sequence>
<evidence type="ECO:0000256" key="7">
    <source>
        <dbReference type="ARBA" id="ARBA00022670"/>
    </source>
</evidence>
<keyword evidence="9" id="KW-0808">Transferase</keyword>
<evidence type="ECO:0000256" key="11">
    <source>
        <dbReference type="ARBA" id="ARBA00022960"/>
    </source>
</evidence>
<evidence type="ECO:0000256" key="4">
    <source>
        <dbReference type="ARBA" id="ARBA00007739"/>
    </source>
</evidence>
<evidence type="ECO:0000256" key="13">
    <source>
        <dbReference type="ARBA" id="ARBA00023136"/>
    </source>
</evidence>
<evidence type="ECO:0000256" key="5">
    <source>
        <dbReference type="ARBA" id="ARBA00022475"/>
    </source>
</evidence>
<dbReference type="SUPFAM" id="SSF56601">
    <property type="entry name" value="beta-lactamase/transpeptidase-like"/>
    <property type="match status" value="1"/>
</dbReference>
<accession>A0A3R8U4V0</accession>
<keyword evidence="15" id="KW-0961">Cell wall biogenesis/degradation</keyword>
<evidence type="ECO:0000259" key="20">
    <source>
        <dbReference type="Pfam" id="PF00905"/>
    </source>
</evidence>
<evidence type="ECO:0000256" key="10">
    <source>
        <dbReference type="ARBA" id="ARBA00022801"/>
    </source>
</evidence>
<comment type="similarity">
    <text evidence="3">In the C-terminal section; belongs to the transpeptidase family.</text>
</comment>
<dbReference type="Pfam" id="PF00905">
    <property type="entry name" value="Transpeptidase"/>
    <property type="match status" value="1"/>
</dbReference>